<dbReference type="PANTHER" id="PTHR43546">
    <property type="entry name" value="UPF0173 METAL-DEPENDENT HYDROLASE MJ1163-RELATED"/>
    <property type="match status" value="1"/>
</dbReference>
<name>A0ABR6BS11_9PSEU</name>
<dbReference type="RefSeq" id="WP_025361704.1">
    <property type="nucleotide sequence ID" value="NZ_BAAABQ010000089.1"/>
</dbReference>
<keyword evidence="3" id="KW-1185">Reference proteome</keyword>
<dbReference type="SUPFAM" id="SSF56281">
    <property type="entry name" value="Metallo-hydrolase/oxidoreductase"/>
    <property type="match status" value="1"/>
</dbReference>
<proteinExistence type="predicted"/>
<comment type="caution">
    <text evidence="2">The sequence shown here is derived from an EMBL/GenBank/DDBJ whole genome shotgun (WGS) entry which is preliminary data.</text>
</comment>
<dbReference type="Gene3D" id="3.60.15.10">
    <property type="entry name" value="Ribonuclease Z/Hydroxyacylglutathione hydrolase-like"/>
    <property type="match status" value="1"/>
</dbReference>
<evidence type="ECO:0000313" key="3">
    <source>
        <dbReference type="Proteomes" id="UP000517916"/>
    </source>
</evidence>
<dbReference type="PANTHER" id="PTHR43546:SF3">
    <property type="entry name" value="UPF0173 METAL-DEPENDENT HYDROLASE MJ1163"/>
    <property type="match status" value="1"/>
</dbReference>
<reference evidence="2 3" key="1">
    <citation type="submission" date="2020-08" db="EMBL/GenBank/DDBJ databases">
        <title>Genomic Encyclopedia of Archaeal and Bacterial Type Strains, Phase II (KMG-II): from individual species to whole genera.</title>
        <authorList>
            <person name="Goeker M."/>
        </authorList>
    </citation>
    <scope>NUCLEOTIDE SEQUENCE [LARGE SCALE GENOMIC DNA]</scope>
    <source>
        <strain evidence="2 3">DSM 43850</strain>
    </source>
</reference>
<evidence type="ECO:0000313" key="2">
    <source>
        <dbReference type="EMBL" id="MBA8929658.1"/>
    </source>
</evidence>
<dbReference type="InterPro" id="IPR050114">
    <property type="entry name" value="UPF0173_UPF0282_UlaG_hydrolase"/>
</dbReference>
<protein>
    <submittedName>
        <fullName evidence="2">L-ascorbate metabolism protein UlaG (Beta-lactamase superfamily)</fullName>
    </submittedName>
</protein>
<dbReference type="EMBL" id="JACJID010000005">
    <property type="protein sequence ID" value="MBA8929658.1"/>
    <property type="molecule type" value="Genomic_DNA"/>
</dbReference>
<dbReference type="Pfam" id="PF13483">
    <property type="entry name" value="Lactamase_B_3"/>
    <property type="match status" value="1"/>
</dbReference>
<feature type="domain" description="Metallo-beta-lactamase" evidence="1">
    <location>
        <begin position="7"/>
        <end position="176"/>
    </location>
</feature>
<dbReference type="InterPro" id="IPR036866">
    <property type="entry name" value="RibonucZ/Hydroxyglut_hydro"/>
</dbReference>
<gene>
    <name evidence="2" type="ORF">BC739_006876</name>
</gene>
<dbReference type="SMART" id="SM00849">
    <property type="entry name" value="Lactamase_B"/>
    <property type="match status" value="1"/>
</dbReference>
<evidence type="ECO:0000259" key="1">
    <source>
        <dbReference type="SMART" id="SM00849"/>
    </source>
</evidence>
<dbReference type="Proteomes" id="UP000517916">
    <property type="component" value="Unassembled WGS sequence"/>
</dbReference>
<accession>A0ABR6BS11</accession>
<organism evidence="2 3">
    <name type="scientific">Kutzneria viridogrisea</name>
    <dbReference type="NCBI Taxonomy" id="47990"/>
    <lineage>
        <taxon>Bacteria</taxon>
        <taxon>Bacillati</taxon>
        <taxon>Actinomycetota</taxon>
        <taxon>Actinomycetes</taxon>
        <taxon>Pseudonocardiales</taxon>
        <taxon>Pseudonocardiaceae</taxon>
        <taxon>Kutzneria</taxon>
    </lineage>
</organism>
<dbReference type="InterPro" id="IPR001279">
    <property type="entry name" value="Metallo-B-lactamas"/>
</dbReference>
<sequence>MQIVHFGHACVLLDTGSARLLIDPGTFSTGFESTEGLDAVLITHQHFDHIDVQRLPALLAANPGAKLVVDQDTVPTVEPLGLEFTVATPGDELRLGGARVNVIGGRHANVYGDMPGCTNVGYLVDEGAFLHPGDSLVRPEQEVDVLGLPTSGPWLKLAEAIDYLREVAPRVAVPIHEALFTEVGLNLAVTMFTNLKQEQSSVNLLARGELTKV</sequence>